<dbReference type="AlphaFoldDB" id="A0A8J5QVU1"/>
<feature type="domain" description="CBS" evidence="2">
    <location>
        <begin position="22"/>
        <end position="82"/>
    </location>
</feature>
<comment type="caution">
    <text evidence="3">The sequence shown here is derived from an EMBL/GenBank/DDBJ whole genome shotgun (WGS) entry which is preliminary data.</text>
</comment>
<proteinExistence type="predicted"/>
<evidence type="ECO:0000259" key="2">
    <source>
        <dbReference type="PROSITE" id="PS51371"/>
    </source>
</evidence>
<sequence>MTQTPLLFHIRDYRGATIEDLNIPPAISVTPSTSLFEAIEIAYENEFTYLPVIHEVNKRLLGVLNVDTLTIDRIKRSFLKPIVKNYMLWFNQNAREKYQQEHQEGKQEPGAAKRSIKTTILKPKTPKGKRYQILTPLTPLEELAEFFNTGTYFAIITNGQGNFVYGVATPQDLMKYENARPKL</sequence>
<dbReference type="EMBL" id="JAGSYN010000144">
    <property type="protein sequence ID" value="KAG7663145.1"/>
    <property type="molecule type" value="Genomic_DNA"/>
</dbReference>
<name>A0A8J5QVU1_9ASCO</name>
<evidence type="ECO:0000256" key="1">
    <source>
        <dbReference type="PROSITE-ProRule" id="PRU00703"/>
    </source>
</evidence>
<dbReference type="PANTHER" id="PTHR42115:SF1">
    <property type="entry name" value="BETA-SYNTHASE (BETA-THIONASE), PUTATIVE (AFU_ORTHOLOGUE AFUA_3G08420)-RELATED"/>
    <property type="match status" value="1"/>
</dbReference>
<dbReference type="GeneID" id="73470124"/>
<keyword evidence="4" id="KW-1185">Reference proteome</keyword>
<gene>
    <name evidence="3" type="ORF">J8A68_003323</name>
</gene>
<protein>
    <recommendedName>
        <fullName evidence="2">CBS domain-containing protein</fullName>
    </recommendedName>
</protein>
<dbReference type="InterPro" id="IPR000644">
    <property type="entry name" value="CBS_dom"/>
</dbReference>
<evidence type="ECO:0000313" key="3">
    <source>
        <dbReference type="EMBL" id="KAG7663145.1"/>
    </source>
</evidence>
<organism evidence="3 4">
    <name type="scientific">[Candida] subhashii</name>
    <dbReference type="NCBI Taxonomy" id="561895"/>
    <lineage>
        <taxon>Eukaryota</taxon>
        <taxon>Fungi</taxon>
        <taxon>Dikarya</taxon>
        <taxon>Ascomycota</taxon>
        <taxon>Saccharomycotina</taxon>
        <taxon>Pichiomycetes</taxon>
        <taxon>Debaryomycetaceae</taxon>
        <taxon>Spathaspora</taxon>
    </lineage>
</organism>
<reference evidence="3 4" key="1">
    <citation type="journal article" date="2021" name="DNA Res.">
        <title>Genome analysis of Candida subhashii reveals its hybrid nature and dual mitochondrial genome conformations.</title>
        <authorList>
            <person name="Mixao V."/>
            <person name="Hegedusova E."/>
            <person name="Saus E."/>
            <person name="Pryszcz L.P."/>
            <person name="Cillingova A."/>
            <person name="Nosek J."/>
            <person name="Gabaldon T."/>
        </authorList>
    </citation>
    <scope>NUCLEOTIDE SEQUENCE [LARGE SCALE GENOMIC DNA]</scope>
    <source>
        <strain evidence="3 4">CBS 10753</strain>
    </source>
</reference>
<accession>A0A8J5QVU1</accession>
<dbReference type="Pfam" id="PF00571">
    <property type="entry name" value="CBS"/>
    <property type="match status" value="1"/>
</dbReference>
<dbReference type="RefSeq" id="XP_049263377.1">
    <property type="nucleotide sequence ID" value="XM_049407167.1"/>
</dbReference>
<dbReference type="PROSITE" id="PS51371">
    <property type="entry name" value="CBS"/>
    <property type="match status" value="1"/>
</dbReference>
<evidence type="ECO:0000313" key="4">
    <source>
        <dbReference type="Proteomes" id="UP000694255"/>
    </source>
</evidence>
<dbReference type="PANTHER" id="PTHR42115">
    <property type="entry name" value="BETA-SYNTHASE (BETA-THIONASE), PUTATIVE (AFU_ORTHOLOGUE AFUA_3G08420)-RELATED"/>
    <property type="match status" value="1"/>
</dbReference>
<dbReference type="Proteomes" id="UP000694255">
    <property type="component" value="Unassembled WGS sequence"/>
</dbReference>
<keyword evidence="1" id="KW-0129">CBS domain</keyword>
<dbReference type="OrthoDB" id="2536440at2759"/>